<evidence type="ECO:0000256" key="9">
    <source>
        <dbReference type="ARBA" id="ARBA00022840"/>
    </source>
</evidence>
<comment type="subcellular location">
    <subcellularLocation>
        <location evidence="2">Cell membrane</location>
        <topology evidence="2">Peripheral membrane protein</topology>
    </subcellularLocation>
</comment>
<dbReference type="InterPro" id="IPR017871">
    <property type="entry name" value="ABC_transporter-like_CS"/>
</dbReference>
<dbReference type="RefSeq" id="WP_131282203.1">
    <property type="nucleotide sequence ID" value="NZ_JBHSLR010000003.1"/>
</dbReference>
<evidence type="ECO:0000256" key="11">
    <source>
        <dbReference type="ARBA" id="ARBA00023065"/>
    </source>
</evidence>
<dbReference type="InterPro" id="IPR003439">
    <property type="entry name" value="ABC_transporter-like_ATP-bd"/>
</dbReference>
<evidence type="ECO:0000313" key="18">
    <source>
        <dbReference type="Proteomes" id="UP000293036"/>
    </source>
</evidence>
<organism evidence="17 18">
    <name type="scientific">Arcanobacterium bovis</name>
    <dbReference type="NCBI Taxonomy" id="2529275"/>
    <lineage>
        <taxon>Bacteria</taxon>
        <taxon>Bacillati</taxon>
        <taxon>Actinomycetota</taxon>
        <taxon>Actinomycetes</taxon>
        <taxon>Actinomycetales</taxon>
        <taxon>Actinomycetaceae</taxon>
        <taxon>Arcanobacterium</taxon>
    </lineage>
</organism>
<evidence type="ECO:0000256" key="12">
    <source>
        <dbReference type="ARBA" id="ARBA00023136"/>
    </source>
</evidence>
<dbReference type="SUPFAM" id="SSF63380">
    <property type="entry name" value="Riboflavin synthase domain-like"/>
    <property type="match status" value="1"/>
</dbReference>
<feature type="domain" description="FAD-binding FR-type" evidence="16">
    <location>
        <begin position="271"/>
        <end position="423"/>
    </location>
</feature>
<dbReference type="GO" id="GO:0006826">
    <property type="term" value="P:iron ion transport"/>
    <property type="evidence" value="ECO:0007669"/>
    <property type="project" value="UniProtKB-KW"/>
</dbReference>
<evidence type="ECO:0000256" key="7">
    <source>
        <dbReference type="ARBA" id="ARBA00022741"/>
    </source>
</evidence>
<evidence type="ECO:0000256" key="8">
    <source>
        <dbReference type="ARBA" id="ARBA00022827"/>
    </source>
</evidence>
<dbReference type="SMART" id="SM00382">
    <property type="entry name" value="AAA"/>
    <property type="match status" value="1"/>
</dbReference>
<evidence type="ECO:0000256" key="2">
    <source>
        <dbReference type="ARBA" id="ARBA00004202"/>
    </source>
</evidence>
<dbReference type="CDD" id="cd03214">
    <property type="entry name" value="ABC_Iron-Siderophores_B12_Hemin"/>
    <property type="match status" value="1"/>
</dbReference>
<evidence type="ECO:0000256" key="5">
    <source>
        <dbReference type="ARBA" id="ARBA00022496"/>
    </source>
</evidence>
<dbReference type="PROSITE" id="PS51384">
    <property type="entry name" value="FAD_FR"/>
    <property type="match status" value="1"/>
</dbReference>
<dbReference type="InterPro" id="IPR007037">
    <property type="entry name" value="SIP_rossman_dom"/>
</dbReference>
<dbReference type="PANTHER" id="PTHR42771:SF2">
    <property type="entry name" value="IRON(3+)-HYDROXAMATE IMPORT ATP-BINDING PROTEIN FHUC"/>
    <property type="match status" value="1"/>
</dbReference>
<dbReference type="PROSITE" id="PS00211">
    <property type="entry name" value="ABC_TRANSPORTER_1"/>
    <property type="match status" value="1"/>
</dbReference>
<keyword evidence="5" id="KW-0410">Iron transport</keyword>
<evidence type="ECO:0000256" key="13">
    <source>
        <dbReference type="ARBA" id="ARBA00023467"/>
    </source>
</evidence>
<gene>
    <name evidence="17" type="ORF">EZJ44_07970</name>
</gene>
<dbReference type="EMBL" id="SJDT01000007">
    <property type="protein sequence ID" value="TBW20854.1"/>
    <property type="molecule type" value="Genomic_DNA"/>
</dbReference>
<dbReference type="Gene3D" id="2.40.30.10">
    <property type="entry name" value="Translation factors"/>
    <property type="match status" value="1"/>
</dbReference>
<evidence type="ECO:0000259" key="16">
    <source>
        <dbReference type="PROSITE" id="PS51384"/>
    </source>
</evidence>
<keyword evidence="12" id="KW-0472">Membrane</keyword>
<dbReference type="InterPro" id="IPR051535">
    <property type="entry name" value="Siderophore_ABC-ATPase"/>
</dbReference>
<dbReference type="InterPro" id="IPR017938">
    <property type="entry name" value="Riboflavin_synthase-like_b-brl"/>
</dbReference>
<dbReference type="OrthoDB" id="3291337at2"/>
<keyword evidence="8" id="KW-0274">FAD</keyword>
<dbReference type="InterPro" id="IPR027417">
    <property type="entry name" value="P-loop_NTPase"/>
</dbReference>
<sequence length="589" mass="64940">MKTPTTLEARNLTLGYGKSPILHDVDFVVPPGKITIIVGANGSGKSTLLRGLSRLLPPSRGEVLLDGKNIHKENPKTVAQKLALLPQHPIAPDGIRVRDLVARGRFPHQGLFAVASQTDHAAVERAMTATGILELADRNVHELSGGQRQRVWIALALAQESDVLLLDEPTTYLDLTHQLDVLDVITKLNRERGATVVIVLHDLNLATRYAHHLVALKEGKIYAQGSPSEVVTAELVREVFELDATIIPDPHTATPLVVPQPKQLALDVAPTLAFTVNVAKKVRLSPNFMRITFHGAALENFGTNSHPRDLRIKIVIPGTADCLQILQPAASVTSNDIHSWYKNWLKIPQSQRGVLRTYTVRDFRPGKNTNPLISAVLRTSMQLPELDIDFVIHEDGHATQWAIDAQVGDSVVILGPNKRLADADYGGIEFRPGSARRIFLAGDSTALPAISGILESLDNTYTGYALIKVKDERDILPIHTESHVQVTWLIGDNPHLLFNAIRDANCHELPCQQIVSTAGEEDRELTDVDVDSSILWETASNCTTSFYAWLAGEAGEIKEIRRYLVQERGIDRKSITFMGYWRRGRAEAS</sequence>
<keyword evidence="11" id="KW-0406">Ion transport</keyword>
<dbReference type="CDD" id="cd06193">
    <property type="entry name" value="siderophore_interacting"/>
    <property type="match status" value="1"/>
</dbReference>
<evidence type="ECO:0000256" key="10">
    <source>
        <dbReference type="ARBA" id="ARBA00023004"/>
    </source>
</evidence>
<dbReference type="GO" id="GO:0005524">
    <property type="term" value="F:ATP binding"/>
    <property type="evidence" value="ECO:0007669"/>
    <property type="project" value="UniProtKB-KW"/>
</dbReference>
<proteinExistence type="predicted"/>
<dbReference type="InterPro" id="IPR003593">
    <property type="entry name" value="AAA+_ATPase"/>
</dbReference>
<dbReference type="GO" id="GO:0016887">
    <property type="term" value="F:ATP hydrolysis activity"/>
    <property type="evidence" value="ECO:0007669"/>
    <property type="project" value="InterPro"/>
</dbReference>
<comment type="caution">
    <text evidence="17">The sequence shown here is derived from an EMBL/GenBank/DDBJ whole genome shotgun (WGS) entry which is preliminary data.</text>
</comment>
<feature type="domain" description="ABC transporter" evidence="15">
    <location>
        <begin position="7"/>
        <end position="243"/>
    </location>
</feature>
<evidence type="ECO:0000256" key="3">
    <source>
        <dbReference type="ARBA" id="ARBA00022448"/>
    </source>
</evidence>
<dbReference type="GO" id="GO:0016491">
    <property type="term" value="F:oxidoreductase activity"/>
    <property type="evidence" value="ECO:0007669"/>
    <property type="project" value="InterPro"/>
</dbReference>
<keyword evidence="3" id="KW-0813">Transport</keyword>
<evidence type="ECO:0000256" key="6">
    <source>
        <dbReference type="ARBA" id="ARBA00022630"/>
    </source>
</evidence>
<dbReference type="Gene3D" id="3.40.50.300">
    <property type="entry name" value="P-loop containing nucleotide triphosphate hydrolases"/>
    <property type="match status" value="1"/>
</dbReference>
<comment type="cofactor">
    <cofactor evidence="1">
        <name>FAD</name>
        <dbReference type="ChEBI" id="CHEBI:57692"/>
    </cofactor>
</comment>
<dbReference type="SUPFAM" id="SSF52540">
    <property type="entry name" value="P-loop containing nucleoside triphosphate hydrolases"/>
    <property type="match status" value="1"/>
</dbReference>
<keyword evidence="4" id="KW-1003">Cell membrane</keyword>
<keyword evidence="7" id="KW-0547">Nucleotide-binding</keyword>
<dbReference type="Proteomes" id="UP000293036">
    <property type="component" value="Unassembled WGS sequence"/>
</dbReference>
<comment type="subunit">
    <text evidence="13">Forms a heterodimer with IrtB.</text>
</comment>
<dbReference type="GO" id="GO:0005886">
    <property type="term" value="C:plasma membrane"/>
    <property type="evidence" value="ECO:0007669"/>
    <property type="project" value="UniProtKB-SubCell"/>
</dbReference>
<keyword evidence="9 17" id="KW-0067">ATP-binding</keyword>
<dbReference type="Pfam" id="PF08021">
    <property type="entry name" value="FAD_binding_9"/>
    <property type="match status" value="1"/>
</dbReference>
<evidence type="ECO:0000256" key="14">
    <source>
        <dbReference type="ARBA" id="ARBA00023488"/>
    </source>
</evidence>
<keyword evidence="18" id="KW-1185">Reference proteome</keyword>
<dbReference type="Pfam" id="PF04954">
    <property type="entry name" value="SIP"/>
    <property type="match status" value="1"/>
</dbReference>
<dbReference type="Gene3D" id="3.40.50.80">
    <property type="entry name" value="Nucleotide-binding domain of ferredoxin-NADP reductase (FNR) module"/>
    <property type="match status" value="1"/>
</dbReference>
<accession>A0A4Q9UYS8</accession>
<evidence type="ECO:0000256" key="1">
    <source>
        <dbReference type="ARBA" id="ARBA00001974"/>
    </source>
</evidence>
<name>A0A4Q9UYS8_9ACTO</name>
<keyword evidence="10" id="KW-0408">Iron</keyword>
<keyword evidence="6" id="KW-0285">Flavoprotein</keyword>
<evidence type="ECO:0000313" key="17">
    <source>
        <dbReference type="EMBL" id="TBW20854.1"/>
    </source>
</evidence>
<dbReference type="InterPro" id="IPR039261">
    <property type="entry name" value="FNR_nucleotide-bd"/>
</dbReference>
<dbReference type="AlphaFoldDB" id="A0A4Q9UYS8"/>
<dbReference type="PROSITE" id="PS50893">
    <property type="entry name" value="ABC_TRANSPORTER_2"/>
    <property type="match status" value="1"/>
</dbReference>
<protein>
    <recommendedName>
        <fullName evidence="14">Mycobactin import ATP-binding/permease protein IrtA</fullName>
    </recommendedName>
</protein>
<evidence type="ECO:0000256" key="4">
    <source>
        <dbReference type="ARBA" id="ARBA00022475"/>
    </source>
</evidence>
<reference evidence="17 18" key="1">
    <citation type="submission" date="2019-02" db="EMBL/GenBank/DDBJ databases">
        <title>Arcanobacterium bovis sp. nov., isolated from the milk of a cow with mastitis.</title>
        <authorList>
            <person name="Sammra O."/>
            <person name="Foster G."/>
            <person name="Hassan A."/>
            <person name="Alssahen M."/>
            <person name="Laemmler C."/>
            <person name="Borowiak M."/>
            <person name="Malorny B."/>
            <person name="Abdulmawjood A."/>
        </authorList>
    </citation>
    <scope>NUCLEOTIDE SEQUENCE [LARGE SCALE GENOMIC DNA]</scope>
    <source>
        <strain evidence="17 18">C605018/01/1</strain>
    </source>
</reference>
<dbReference type="FunFam" id="3.40.50.300:FF:000134">
    <property type="entry name" value="Iron-enterobactin ABC transporter ATP-binding protein"/>
    <property type="match status" value="1"/>
</dbReference>
<dbReference type="PANTHER" id="PTHR42771">
    <property type="entry name" value="IRON(3+)-HYDROXAMATE IMPORT ATP-BINDING PROTEIN FHUC"/>
    <property type="match status" value="1"/>
</dbReference>
<dbReference type="Pfam" id="PF00005">
    <property type="entry name" value="ABC_tran"/>
    <property type="match status" value="1"/>
</dbReference>
<dbReference type="InterPro" id="IPR013113">
    <property type="entry name" value="SIP_FAD-bd"/>
</dbReference>
<evidence type="ECO:0000259" key="15">
    <source>
        <dbReference type="PROSITE" id="PS50893"/>
    </source>
</evidence>
<dbReference type="InterPro" id="IPR017927">
    <property type="entry name" value="FAD-bd_FR_type"/>
</dbReference>